<dbReference type="PROSITE" id="PS50048">
    <property type="entry name" value="ZN2_CY6_FUNGAL_2"/>
    <property type="match status" value="1"/>
</dbReference>
<dbReference type="GeneID" id="30965062"/>
<dbReference type="GO" id="GO:0000981">
    <property type="term" value="F:DNA-binding transcription factor activity, RNA polymerase II-specific"/>
    <property type="evidence" value="ECO:0007669"/>
    <property type="project" value="InterPro"/>
</dbReference>
<dbReference type="Gene3D" id="4.10.240.10">
    <property type="entry name" value="Zn(2)-C6 fungal-type DNA-binding domain"/>
    <property type="match status" value="1"/>
</dbReference>
<sequence length="878" mass="98632">MLLQMKAKELLLIQQTYQQLQQNKQLKQLKNLYTTSNSSQSNNNNNNNNNTTTPNHTTTTNTANTNNNPLINSLLYQQQLQQLYLLQQQQNAQVQAQAQVQVQVQAQSHSNNQQKNLLNAHNTPNNSSSFSVHSTPNINPSSMFPTLANQLPNDILPETLTSPIINYNTHSRQVSNVSAIMSPAIQTNISDFSSQESPTLNHVSFNNLNSFESLNYPFYESKTQNSMLSDQSININTNSDNLNFTNTLDPITDEQILEIEKQFDQLTETQLNQLNQKDIDDLNFLENKNSSNSSQDIDQYLSFDDCIDFSSANNTPNSCESNDCDNNLNNNINQFFNESIIDFDLPDNNQSSPFSNEKKKIIQSSPHDNIKSDKFNSDLNKDNLNYHLNTPKHKKMDLNIANFSQNTSLPHPNIKQLNQSNYNNNDDSFIDDGDTTIIMNTLMMDCEKPNFSSMESFTNQNNILGNTSSPLLPSPLTLKSNVEINNYKNGNDPDNIRKQNNIRGVNDDEDNDHFELPKMKPIRHLKELSSIPKLSPPAILDSGSKISKYGSSYKKIPSLNEKLTFIDETSVLNGTNECLSPGLHSPLQNRNRSRSRSKSPMRRPFHQRTRSTSPVKHNLSSQFLSNLKYNNDLGNISLPYQTPPSSPTKAMSNLTLTSPIGQIVSLSSSSSLAASPIHDGSGTPGFFLKPSLTRKRIATSPRSKTGCWTCRIRHKKCDETRPVCKNCSKINIKCDQYYDPKPIYMADEEEKKKKLREISLMWKSRYKSKKSNTGIESSKASPMANNNQSQSQLLSQPLSQSHILNTKGSNNNNNILSSSQNERRESIIDISLGSSSDNDNICNTSPTASENSHTASEEKNNAQTLNTKENGSKLEKSN</sequence>
<dbReference type="CDD" id="cd00067">
    <property type="entry name" value="GAL4"/>
    <property type="match status" value="1"/>
</dbReference>
<feature type="compositionally biased region" description="Low complexity" evidence="7">
    <location>
        <begin position="828"/>
        <end position="841"/>
    </location>
</feature>
<proteinExistence type="predicted"/>
<evidence type="ECO:0000256" key="1">
    <source>
        <dbReference type="ARBA" id="ARBA00022723"/>
    </source>
</evidence>
<keyword evidence="4" id="KW-0238">DNA-binding</keyword>
<dbReference type="PANTHER" id="PTHR36206">
    <property type="entry name" value="ASPERCRYPTIN BIOSYNTHESIS CLUSTER-SPECIFIC TRANSCRIPTION REGULATOR ATNN-RELATED"/>
    <property type="match status" value="1"/>
</dbReference>
<evidence type="ECO:0000256" key="4">
    <source>
        <dbReference type="ARBA" id="ARBA00023125"/>
    </source>
</evidence>
<feature type="compositionally biased region" description="Low complexity" evidence="7">
    <location>
        <begin position="785"/>
        <end position="801"/>
    </location>
</feature>
<evidence type="ECO:0000313" key="9">
    <source>
        <dbReference type="EMBL" id="ODV63690.1"/>
    </source>
</evidence>
<keyword evidence="5" id="KW-0804">Transcription</keyword>
<name>A0A1D2VPZ4_9ASCO</name>
<dbReference type="RefSeq" id="XP_020049997.1">
    <property type="nucleotide sequence ID" value="XM_020191426.1"/>
</dbReference>
<feature type="compositionally biased region" description="Polar residues" evidence="7">
    <location>
        <begin position="771"/>
        <end position="784"/>
    </location>
</feature>
<organism evidence="9 10">
    <name type="scientific">Ascoidea rubescens DSM 1968</name>
    <dbReference type="NCBI Taxonomy" id="1344418"/>
    <lineage>
        <taxon>Eukaryota</taxon>
        <taxon>Fungi</taxon>
        <taxon>Dikarya</taxon>
        <taxon>Ascomycota</taxon>
        <taxon>Saccharomycotina</taxon>
        <taxon>Saccharomycetes</taxon>
        <taxon>Ascoideaceae</taxon>
        <taxon>Ascoidea</taxon>
    </lineage>
</organism>
<evidence type="ECO:0000256" key="2">
    <source>
        <dbReference type="ARBA" id="ARBA00022833"/>
    </source>
</evidence>
<keyword evidence="6" id="KW-0539">Nucleus</keyword>
<evidence type="ECO:0000256" key="6">
    <source>
        <dbReference type="ARBA" id="ARBA00023242"/>
    </source>
</evidence>
<evidence type="ECO:0000313" key="10">
    <source>
        <dbReference type="Proteomes" id="UP000095038"/>
    </source>
</evidence>
<dbReference type="InterPro" id="IPR001138">
    <property type="entry name" value="Zn2Cys6_DnaBD"/>
</dbReference>
<dbReference type="Proteomes" id="UP000095038">
    <property type="component" value="Unassembled WGS sequence"/>
</dbReference>
<dbReference type="STRING" id="1344418.A0A1D2VPZ4"/>
<keyword evidence="10" id="KW-1185">Reference proteome</keyword>
<gene>
    <name evidence="9" type="ORF">ASCRUDRAFT_67767</name>
</gene>
<keyword evidence="2" id="KW-0862">Zinc</keyword>
<dbReference type="InParanoid" id="A0A1D2VPZ4"/>
<evidence type="ECO:0000256" key="5">
    <source>
        <dbReference type="ARBA" id="ARBA00023163"/>
    </source>
</evidence>
<evidence type="ECO:0000256" key="7">
    <source>
        <dbReference type="SAM" id="MobiDB-lite"/>
    </source>
</evidence>
<accession>A0A1D2VPZ4</accession>
<feature type="region of interest" description="Disordered" evidence="7">
    <location>
        <begin position="577"/>
        <end position="617"/>
    </location>
</feature>
<dbReference type="SMART" id="SM00066">
    <property type="entry name" value="GAL4"/>
    <property type="match status" value="1"/>
</dbReference>
<dbReference type="PROSITE" id="PS00463">
    <property type="entry name" value="ZN2_CY6_FUNGAL_1"/>
    <property type="match status" value="1"/>
</dbReference>
<dbReference type="GO" id="GO:0008270">
    <property type="term" value="F:zinc ion binding"/>
    <property type="evidence" value="ECO:0007669"/>
    <property type="project" value="InterPro"/>
</dbReference>
<feature type="compositionally biased region" description="Polar residues" evidence="7">
    <location>
        <begin position="842"/>
        <end position="854"/>
    </location>
</feature>
<dbReference type="AlphaFoldDB" id="A0A1D2VPZ4"/>
<dbReference type="InterPro" id="IPR036864">
    <property type="entry name" value="Zn2-C6_fun-type_DNA-bd_sf"/>
</dbReference>
<dbReference type="Pfam" id="PF00172">
    <property type="entry name" value="Zn_clus"/>
    <property type="match status" value="1"/>
</dbReference>
<feature type="compositionally biased region" description="Basic residues" evidence="7">
    <location>
        <begin position="591"/>
        <end position="609"/>
    </location>
</feature>
<dbReference type="SUPFAM" id="SSF57701">
    <property type="entry name" value="Zn2/Cys6 DNA-binding domain"/>
    <property type="match status" value="1"/>
</dbReference>
<keyword evidence="1" id="KW-0479">Metal-binding</keyword>
<feature type="domain" description="Zn(2)-C6 fungal-type" evidence="8">
    <location>
        <begin position="706"/>
        <end position="734"/>
    </location>
</feature>
<dbReference type="OrthoDB" id="3251668at2759"/>
<feature type="compositionally biased region" description="Low complexity" evidence="7">
    <location>
        <begin position="809"/>
        <end position="820"/>
    </location>
</feature>
<dbReference type="InterPro" id="IPR052360">
    <property type="entry name" value="Transcr_Regulatory_Proteins"/>
</dbReference>
<dbReference type="EMBL" id="KV454475">
    <property type="protein sequence ID" value="ODV63690.1"/>
    <property type="molecule type" value="Genomic_DNA"/>
</dbReference>
<keyword evidence="3" id="KW-0805">Transcription regulation</keyword>
<dbReference type="PANTHER" id="PTHR36206:SF4">
    <property type="entry name" value="HYPOTHETICAL CONSERVED PROTEIN (EUROFUNG)-RELATED"/>
    <property type="match status" value="1"/>
</dbReference>
<feature type="region of interest" description="Disordered" evidence="7">
    <location>
        <begin position="769"/>
        <end position="878"/>
    </location>
</feature>
<evidence type="ECO:0000256" key="3">
    <source>
        <dbReference type="ARBA" id="ARBA00023015"/>
    </source>
</evidence>
<feature type="region of interest" description="Disordered" evidence="7">
    <location>
        <begin position="35"/>
        <end position="66"/>
    </location>
</feature>
<reference evidence="10" key="1">
    <citation type="submission" date="2016-05" db="EMBL/GenBank/DDBJ databases">
        <title>Comparative genomics of biotechnologically important yeasts.</title>
        <authorList>
            <consortium name="DOE Joint Genome Institute"/>
            <person name="Riley R."/>
            <person name="Haridas S."/>
            <person name="Wolfe K.H."/>
            <person name="Lopes M.R."/>
            <person name="Hittinger C.T."/>
            <person name="Goker M."/>
            <person name="Salamov A."/>
            <person name="Wisecaver J."/>
            <person name="Long T.M."/>
            <person name="Aerts A.L."/>
            <person name="Barry K."/>
            <person name="Choi C."/>
            <person name="Clum A."/>
            <person name="Coughlan A.Y."/>
            <person name="Deshpande S."/>
            <person name="Douglass A.P."/>
            <person name="Hanson S.J."/>
            <person name="Klenk H.-P."/>
            <person name="Labutti K."/>
            <person name="Lapidus A."/>
            <person name="Lindquist E."/>
            <person name="Lipzen A."/>
            <person name="Meier-Kolthoff J.P."/>
            <person name="Ohm R.A."/>
            <person name="Otillar R.P."/>
            <person name="Pangilinan J."/>
            <person name="Peng Y."/>
            <person name="Rokas A."/>
            <person name="Rosa C.A."/>
            <person name="Scheuner C."/>
            <person name="Sibirny A.A."/>
            <person name="Slot J.C."/>
            <person name="Stielow J.B."/>
            <person name="Sun H."/>
            <person name="Kurtzman C.P."/>
            <person name="Blackwell M."/>
            <person name="Grigoriev I.V."/>
            <person name="Jeffries T.W."/>
        </authorList>
    </citation>
    <scope>NUCLEOTIDE SEQUENCE [LARGE SCALE GENOMIC DNA]</scope>
    <source>
        <strain evidence="10">DSM 1968</strain>
    </source>
</reference>
<protein>
    <recommendedName>
        <fullName evidence="8">Zn(2)-C6 fungal-type domain-containing protein</fullName>
    </recommendedName>
</protein>
<evidence type="ECO:0000259" key="8">
    <source>
        <dbReference type="PROSITE" id="PS50048"/>
    </source>
</evidence>
<dbReference type="GO" id="GO:0003677">
    <property type="term" value="F:DNA binding"/>
    <property type="evidence" value="ECO:0007669"/>
    <property type="project" value="UniProtKB-KW"/>
</dbReference>